<evidence type="ECO:0000256" key="4">
    <source>
        <dbReference type="ARBA" id="ARBA00047422"/>
    </source>
</evidence>
<accession>A0ABT7LQG5</accession>
<evidence type="ECO:0000256" key="2">
    <source>
        <dbReference type="ARBA" id="ARBA00022679"/>
    </source>
</evidence>
<dbReference type="EMBL" id="JASVDS010000008">
    <property type="protein sequence ID" value="MDL5034452.1"/>
    <property type="molecule type" value="Genomic_DNA"/>
</dbReference>
<protein>
    <submittedName>
        <fullName evidence="6">DNA cytosine methyltransferase</fullName>
    </submittedName>
</protein>
<dbReference type="InterPro" id="IPR029063">
    <property type="entry name" value="SAM-dependent_MTases_sf"/>
</dbReference>
<keyword evidence="7" id="KW-1185">Reference proteome</keyword>
<dbReference type="Proteomes" id="UP001238603">
    <property type="component" value="Unassembled WGS sequence"/>
</dbReference>
<evidence type="ECO:0000313" key="6">
    <source>
        <dbReference type="EMBL" id="MDL5034452.1"/>
    </source>
</evidence>
<dbReference type="GO" id="GO:0032259">
    <property type="term" value="P:methylation"/>
    <property type="evidence" value="ECO:0007669"/>
    <property type="project" value="UniProtKB-KW"/>
</dbReference>
<dbReference type="Gene3D" id="3.40.50.150">
    <property type="entry name" value="Vaccinia Virus protein VP39"/>
    <property type="match status" value="1"/>
</dbReference>
<comment type="caution">
    <text evidence="6">The sequence shown here is derived from an EMBL/GenBank/DDBJ whole genome shotgun (WGS) entry which is preliminary data.</text>
</comment>
<dbReference type="RefSeq" id="WP_285984527.1">
    <property type="nucleotide sequence ID" value="NZ_JASVDS010000008.1"/>
</dbReference>
<gene>
    <name evidence="6" type="ORF">QRD43_21290</name>
</gene>
<dbReference type="SUPFAM" id="SSF53335">
    <property type="entry name" value="S-adenosyl-L-methionine-dependent methyltransferases"/>
    <property type="match status" value="1"/>
</dbReference>
<organism evidence="6 7">
    <name type="scientific">Roseateles subflavus</name>
    <dbReference type="NCBI Taxonomy" id="3053353"/>
    <lineage>
        <taxon>Bacteria</taxon>
        <taxon>Pseudomonadati</taxon>
        <taxon>Pseudomonadota</taxon>
        <taxon>Betaproteobacteria</taxon>
        <taxon>Burkholderiales</taxon>
        <taxon>Sphaerotilaceae</taxon>
        <taxon>Roseateles</taxon>
    </lineage>
</organism>
<keyword evidence="3" id="KW-0680">Restriction system</keyword>
<comment type="catalytic activity">
    <reaction evidence="4">
        <text>a 2'-deoxycytidine in DNA + S-adenosyl-L-methionine = a 5-methyl-2'-deoxycytidine in DNA + S-adenosyl-L-homocysteine + H(+)</text>
        <dbReference type="Rhea" id="RHEA:13681"/>
        <dbReference type="Rhea" id="RHEA-COMP:11369"/>
        <dbReference type="Rhea" id="RHEA-COMP:11370"/>
        <dbReference type="ChEBI" id="CHEBI:15378"/>
        <dbReference type="ChEBI" id="CHEBI:57856"/>
        <dbReference type="ChEBI" id="CHEBI:59789"/>
        <dbReference type="ChEBI" id="CHEBI:85452"/>
        <dbReference type="ChEBI" id="CHEBI:85454"/>
        <dbReference type="EC" id="2.1.1.37"/>
    </reaction>
</comment>
<evidence type="ECO:0000256" key="3">
    <source>
        <dbReference type="ARBA" id="ARBA00022747"/>
    </source>
</evidence>
<proteinExistence type="inferred from homology"/>
<keyword evidence="5" id="KW-0949">S-adenosyl-L-methionine</keyword>
<feature type="active site" evidence="5">
    <location>
        <position position="233"/>
    </location>
</feature>
<keyword evidence="2 5" id="KW-0808">Transferase</keyword>
<name>A0ABT7LQG5_9BURK</name>
<evidence type="ECO:0000256" key="1">
    <source>
        <dbReference type="ARBA" id="ARBA00022603"/>
    </source>
</evidence>
<evidence type="ECO:0000256" key="5">
    <source>
        <dbReference type="PROSITE-ProRule" id="PRU01016"/>
    </source>
</evidence>
<dbReference type="PROSITE" id="PS51679">
    <property type="entry name" value="SAM_MT_C5"/>
    <property type="match status" value="1"/>
</dbReference>
<dbReference type="Pfam" id="PF00145">
    <property type="entry name" value="DNA_methylase"/>
    <property type="match status" value="1"/>
</dbReference>
<dbReference type="GO" id="GO:0008168">
    <property type="term" value="F:methyltransferase activity"/>
    <property type="evidence" value="ECO:0007669"/>
    <property type="project" value="UniProtKB-KW"/>
</dbReference>
<reference evidence="6 7" key="1">
    <citation type="submission" date="2023-06" db="EMBL/GenBank/DDBJ databases">
        <title>Pelomonas sp. APW6 16S ribosomal RNA gene genome sequencing and assembly.</title>
        <authorList>
            <person name="Woo H."/>
        </authorList>
    </citation>
    <scope>NUCLEOTIDE SEQUENCE [LARGE SCALE GENOMIC DNA]</scope>
    <source>
        <strain evidence="6 7">APW6</strain>
    </source>
</reference>
<evidence type="ECO:0000313" key="7">
    <source>
        <dbReference type="Proteomes" id="UP001238603"/>
    </source>
</evidence>
<comment type="similarity">
    <text evidence="5">Belongs to the class I-like SAM-binding methyltransferase superfamily. C5-methyltransferase family.</text>
</comment>
<dbReference type="InterPro" id="IPR001525">
    <property type="entry name" value="C5_MeTfrase"/>
</dbReference>
<sequence length="495" mass="54047">MATSARNGPSVWVKGVGHHRGAPRVYFDGLQAIRAGFSPGDPYEVVLEGEGERQRVAIIKCPEGTRIVSAKPAKAARGARGDGADPAPLVPVVDINSKDLLAIFEGMNAIRVVVTEQGVYLLPLASERKKRERLSRLSNKLTQGQPLLMGSLSHGGGVLSHAIHQGLTDAGVKCDLAFANEIREDLLLQAMEHNDAWSPATMALNLPMQEAAQDDWLLGQLPKLEILEHGLPCSGAGRAGRARRGLTKMEDHPEVGHLVFAALVILTKVQPAVVVLENVPLYAETGSAMILRHQLRDMGYECHEAVLEGKDFGSLEDRERWCLVAVTQGVEFNFKDLVPSVRIVKTVRTVLDPSIGPDDPRWRAMEYLKIKRERDAAKGSNFKMQIVDADDTSVPTLRKGYHKGGSTDPLLQHPEDPNLLRLFTAEEHARIKQVPPHLMAGLSDTIAHQLLGQGIVYEPFRAVGRRIGEVVGELIAAADDESYQFEQTAPRPAVG</sequence>
<keyword evidence="1 5" id="KW-0489">Methyltransferase</keyword>